<feature type="compositionally biased region" description="Basic and acidic residues" evidence="2">
    <location>
        <begin position="640"/>
        <end position="659"/>
    </location>
</feature>
<feature type="region of interest" description="Disordered" evidence="2">
    <location>
        <begin position="679"/>
        <end position="770"/>
    </location>
</feature>
<dbReference type="PANTHER" id="PTHR15696">
    <property type="entry name" value="SMG-7 SUPPRESSOR WITH MORPHOLOGICAL EFFECT ON GENITALIA PROTEIN 7"/>
    <property type="match status" value="1"/>
</dbReference>
<feature type="compositionally biased region" description="Polar residues" evidence="2">
    <location>
        <begin position="409"/>
        <end position="426"/>
    </location>
</feature>
<dbReference type="GO" id="GO:0000184">
    <property type="term" value="P:nuclear-transcribed mRNA catabolic process, nonsense-mediated decay"/>
    <property type="evidence" value="ECO:0007669"/>
    <property type="project" value="UniProtKB-KW"/>
</dbReference>
<feature type="compositionally biased region" description="Basic residues" evidence="2">
    <location>
        <begin position="625"/>
        <end position="637"/>
    </location>
</feature>
<keyword evidence="5" id="KW-1185">Reference proteome</keyword>
<feature type="compositionally biased region" description="Basic and acidic residues" evidence="2">
    <location>
        <begin position="242"/>
        <end position="252"/>
    </location>
</feature>
<dbReference type="Pfam" id="PF10373">
    <property type="entry name" value="EST1_DNA_bind"/>
    <property type="match status" value="1"/>
</dbReference>
<feature type="domain" description="DNA/RNA-binding" evidence="3">
    <location>
        <begin position="1007"/>
        <end position="1164"/>
    </location>
</feature>
<feature type="compositionally biased region" description="Low complexity" evidence="2">
    <location>
        <begin position="460"/>
        <end position="469"/>
    </location>
</feature>
<dbReference type="GO" id="GO:0005697">
    <property type="term" value="C:telomerase holoenzyme complex"/>
    <property type="evidence" value="ECO:0007669"/>
    <property type="project" value="TreeGrafter"/>
</dbReference>
<dbReference type="InterPro" id="IPR011990">
    <property type="entry name" value="TPR-like_helical_dom_sf"/>
</dbReference>
<proteinExistence type="predicted"/>
<feature type="compositionally biased region" description="Low complexity" evidence="2">
    <location>
        <begin position="82"/>
        <end position="93"/>
    </location>
</feature>
<protein>
    <submittedName>
        <fullName evidence="4">Telomerase-binding protein EST1A</fullName>
    </submittedName>
</protein>
<evidence type="ECO:0000259" key="3">
    <source>
        <dbReference type="Pfam" id="PF10373"/>
    </source>
</evidence>
<dbReference type="OrthoDB" id="2017974at2759"/>
<feature type="compositionally biased region" description="Polar residues" evidence="2">
    <location>
        <begin position="435"/>
        <end position="450"/>
    </location>
</feature>
<evidence type="ECO:0000313" key="4">
    <source>
        <dbReference type="EMBL" id="KOX71358.1"/>
    </source>
</evidence>
<dbReference type="SUPFAM" id="SSF48452">
    <property type="entry name" value="TPR-like"/>
    <property type="match status" value="1"/>
</dbReference>
<organism evidence="4 5">
    <name type="scientific">Melipona quadrifasciata</name>
    <dbReference type="NCBI Taxonomy" id="166423"/>
    <lineage>
        <taxon>Eukaryota</taxon>
        <taxon>Metazoa</taxon>
        <taxon>Ecdysozoa</taxon>
        <taxon>Arthropoda</taxon>
        <taxon>Hexapoda</taxon>
        <taxon>Insecta</taxon>
        <taxon>Pterygota</taxon>
        <taxon>Neoptera</taxon>
        <taxon>Endopterygota</taxon>
        <taxon>Hymenoptera</taxon>
        <taxon>Apocrita</taxon>
        <taxon>Aculeata</taxon>
        <taxon>Apoidea</taxon>
        <taxon>Anthophila</taxon>
        <taxon>Apidae</taxon>
        <taxon>Melipona</taxon>
    </lineage>
</organism>
<feature type="compositionally biased region" description="Basic and acidic residues" evidence="2">
    <location>
        <begin position="266"/>
        <end position="286"/>
    </location>
</feature>
<feature type="compositionally biased region" description="Basic and acidic residues" evidence="2">
    <location>
        <begin position="587"/>
        <end position="608"/>
    </location>
</feature>
<dbReference type="Proteomes" id="UP000053105">
    <property type="component" value="Unassembled WGS sequence"/>
</dbReference>
<evidence type="ECO:0000313" key="5">
    <source>
        <dbReference type="Proteomes" id="UP000053105"/>
    </source>
</evidence>
<feature type="compositionally biased region" description="Polar residues" evidence="2">
    <location>
        <begin position="67"/>
        <end position="81"/>
    </location>
</feature>
<name>A0A0N0U4F3_9HYME</name>
<feature type="compositionally biased region" description="Low complexity" evidence="2">
    <location>
        <begin position="737"/>
        <end position="749"/>
    </location>
</feature>
<evidence type="ECO:0000256" key="2">
    <source>
        <dbReference type="SAM" id="MobiDB-lite"/>
    </source>
</evidence>
<feature type="compositionally biased region" description="Polar residues" evidence="2">
    <location>
        <begin position="753"/>
        <end position="770"/>
    </location>
</feature>
<dbReference type="InterPro" id="IPR045153">
    <property type="entry name" value="Est1/Ebs1-like"/>
</dbReference>
<feature type="region of interest" description="Disordered" evidence="2">
    <location>
        <begin position="114"/>
        <end position="519"/>
    </location>
</feature>
<dbReference type="GO" id="GO:0070034">
    <property type="term" value="F:telomerase RNA binding"/>
    <property type="evidence" value="ECO:0007669"/>
    <property type="project" value="TreeGrafter"/>
</dbReference>
<feature type="region of interest" description="Disordered" evidence="2">
    <location>
        <begin position="20"/>
        <end position="96"/>
    </location>
</feature>
<feature type="region of interest" description="Disordered" evidence="2">
    <location>
        <begin position="546"/>
        <end position="659"/>
    </location>
</feature>
<dbReference type="PANTHER" id="PTHR15696:SF0">
    <property type="entry name" value="TELOMERASE-BINDING PROTEIN EST1A"/>
    <property type="match status" value="1"/>
</dbReference>
<evidence type="ECO:0000256" key="1">
    <source>
        <dbReference type="ARBA" id="ARBA00023161"/>
    </source>
</evidence>
<feature type="compositionally biased region" description="Polar residues" evidence="2">
    <location>
        <begin position="485"/>
        <end position="519"/>
    </location>
</feature>
<dbReference type="EMBL" id="KQ435840">
    <property type="protein sequence ID" value="KOX71358.1"/>
    <property type="molecule type" value="Genomic_DNA"/>
</dbReference>
<feature type="compositionally biased region" description="Basic and acidic residues" evidence="2">
    <location>
        <begin position="223"/>
        <end position="233"/>
    </location>
</feature>
<reference evidence="4 5" key="1">
    <citation type="submission" date="2015-07" db="EMBL/GenBank/DDBJ databases">
        <title>The genome of Melipona quadrifasciata.</title>
        <authorList>
            <person name="Pan H."/>
            <person name="Kapheim K."/>
        </authorList>
    </citation>
    <scope>NUCLEOTIDE SEQUENCE [LARGE SCALE GENOMIC DNA]</scope>
    <source>
        <strain evidence="4">0111107301</strain>
        <tissue evidence="4">Whole body</tissue>
    </source>
</reference>
<feature type="compositionally biased region" description="Low complexity" evidence="2">
    <location>
        <begin position="609"/>
        <end position="624"/>
    </location>
</feature>
<dbReference type="STRING" id="166423.A0A0N0U4F3"/>
<keyword evidence="1" id="KW-0866">Nonsense-mediated mRNA decay</keyword>
<feature type="compositionally biased region" description="Low complexity" evidence="2">
    <location>
        <begin position="552"/>
        <end position="566"/>
    </location>
</feature>
<dbReference type="InterPro" id="IPR018834">
    <property type="entry name" value="DNA/RNA-bd_Est1-type"/>
</dbReference>
<feature type="compositionally biased region" description="Basic and acidic residues" evidence="2">
    <location>
        <begin position="198"/>
        <end position="214"/>
    </location>
</feature>
<feature type="compositionally biased region" description="Polar residues" evidence="2">
    <location>
        <begin position="690"/>
        <end position="719"/>
    </location>
</feature>
<dbReference type="GO" id="GO:0042162">
    <property type="term" value="F:telomeric DNA binding"/>
    <property type="evidence" value="ECO:0007669"/>
    <property type="project" value="TreeGrafter"/>
</dbReference>
<feature type="compositionally biased region" description="Basic and acidic residues" evidence="2">
    <location>
        <begin position="165"/>
        <end position="191"/>
    </location>
</feature>
<feature type="compositionally biased region" description="Polar residues" evidence="2">
    <location>
        <begin position="334"/>
        <end position="366"/>
    </location>
</feature>
<feature type="compositionally biased region" description="Polar residues" evidence="2">
    <location>
        <begin position="114"/>
        <end position="127"/>
    </location>
</feature>
<sequence>MNYFERSEIIIFSDNSKLEKDRSIGMRGGGNRASQALYRPGSGPLRKSGRSTDDLDNENISQEKSKSSSVQHRLKQSQLNRSNQTQNSPPSSQVENVTEKLNDLNINYRSNTNIEQAQCSSQNSNIGDSRRKAKKPEQQLYVPKKVKEALAEQDVTNRSPNQGGWDRDQEREHSEDRDSHSNRSHKSDSQRNRSSGHGRRDSESGSRNRDEHGKRYSNRRTRHSNENEERWRSDSPLSSRGFRKDNSREVRQGSEPLFVTTNHLNDFNRTRDTRSVEPTVHSEKFQGKPPSGKWGGTKDSLPKNIKIEHLPPRLQKKYFLDNGLPLPPSSSPSEDTWNSSNVSYQAPSNYNFPPAMQHSQTMQNLPPSGPLPPQINWSNTAPPRTRGRGRLKPEDLESSTNIFRCVTPDQYSAPSSRSHTPSQEYMQRSYDRRGSNSTMYTSMESLSRVDSSMIPPPSSASPVTSVSNVNKRQTSPESYRRGISPSASSHRIQTQRSSNTSEQKKNNQQNSSVSPPKCESINTILNTSAEHPFDWSEEVELSEKLEAERASRSSSVLSLRENVNVSGNETTTSSHGRRKKKKRERKHAADRGRSNSRDKVRVNSRDRQNNQQNRENDNYNNNQKNSRRYDHRRHRNIIQRSRESSKDRNYRGGNRNFDDLHRHRASDRYLDENWRTGRKMSVCDSDDGRQTPSVSTHSVSLSNALTTHQTSPSGYTGSQPPGVLVLPDTSQSPPSHQISRQQGIQQQQRTLFDPNNPNKPIVITSPSSRAAVQRESETISQGSSIPVFQSHGGIITSTHHSFQGTHLDSVSPPYMTNDQFGNIRPSWYDPYSDSFRLAKNPYLLLDIERADLELQWILSSGGFTSNWERVLYIRHFLQESLKTLLETDIKFCQAENVEQHFWKILFHNMIEMLRKGMPKENSEGREHYKKIMLKIIDDGTIYLEGLLTVLETKYEFKLDTFLASPTLPKGLGILGLALVSAQKIYLFLGDLARYREQANETSNYGKSRQWYLKAQQLNPKNGRPYNQLAVLAHYARRKLDAVYYYMRSLMASNPFMSARESLIALFDENRKKYESTERKRKEEREWKERARMKEKEGANSISGGLRREIWIHPGGRRVRRTTTAATANEARLSHSDLEELAQLSSVEVNKRFVTSYLHVHGKLINKIG</sequence>
<accession>A0A0N0U4F3</accession>
<dbReference type="Gene3D" id="1.25.40.10">
    <property type="entry name" value="Tetratricopeptide repeat domain"/>
    <property type="match status" value="1"/>
</dbReference>
<gene>
    <name evidence="4" type="ORF">WN51_01631</name>
</gene>
<dbReference type="AlphaFoldDB" id="A0A0N0U4F3"/>
<feature type="compositionally biased region" description="Basic residues" evidence="2">
    <location>
        <begin position="575"/>
        <end position="586"/>
    </location>
</feature>